<organism evidence="8 9">
    <name type="scientific">Streblomastix strix</name>
    <dbReference type="NCBI Taxonomy" id="222440"/>
    <lineage>
        <taxon>Eukaryota</taxon>
        <taxon>Metamonada</taxon>
        <taxon>Preaxostyla</taxon>
        <taxon>Oxymonadida</taxon>
        <taxon>Streblomastigidae</taxon>
        <taxon>Streblomastix</taxon>
    </lineage>
</organism>
<dbReference type="PANTHER" id="PTHR11909">
    <property type="entry name" value="CASEIN KINASE-RELATED"/>
    <property type="match status" value="1"/>
</dbReference>
<dbReference type="PROSITE" id="PS50011">
    <property type="entry name" value="PROTEIN_KINASE_DOM"/>
    <property type="match status" value="1"/>
</dbReference>
<keyword evidence="3 4" id="KW-0067">ATP-binding</keyword>
<dbReference type="SUPFAM" id="SSF56112">
    <property type="entry name" value="Protein kinase-like (PK-like)"/>
    <property type="match status" value="1"/>
</dbReference>
<dbReference type="InterPro" id="IPR000719">
    <property type="entry name" value="Prot_kinase_dom"/>
</dbReference>
<dbReference type="Proteomes" id="UP000324800">
    <property type="component" value="Unassembled WGS sequence"/>
</dbReference>
<dbReference type="AlphaFoldDB" id="A0A5J4V1K2"/>
<evidence type="ECO:0000256" key="1">
    <source>
        <dbReference type="ARBA" id="ARBA00012513"/>
    </source>
</evidence>
<accession>A0A5J4V1K2</accession>
<dbReference type="InterPro" id="IPR008271">
    <property type="entry name" value="Ser/Thr_kinase_AS"/>
</dbReference>
<feature type="region of interest" description="Disordered" evidence="6">
    <location>
        <begin position="27"/>
        <end position="52"/>
    </location>
</feature>
<comment type="caution">
    <text evidence="8">The sequence shown here is derived from an EMBL/GenBank/DDBJ whole genome shotgun (WGS) entry which is preliminary data.</text>
</comment>
<dbReference type="PROSITE" id="PS00107">
    <property type="entry name" value="PROTEIN_KINASE_ATP"/>
    <property type="match status" value="1"/>
</dbReference>
<dbReference type="GO" id="GO:0004674">
    <property type="term" value="F:protein serine/threonine kinase activity"/>
    <property type="evidence" value="ECO:0007669"/>
    <property type="project" value="UniProtKB-KW"/>
</dbReference>
<feature type="binding site" evidence="4">
    <location>
        <position position="136"/>
    </location>
    <ligand>
        <name>ATP</name>
        <dbReference type="ChEBI" id="CHEBI:30616"/>
    </ligand>
</feature>
<sequence>MTKFMTLAMVNIIIQQARNSCYNPNLALKKRTDPTQPDPTQPNSTQPDPTRPDPVWVILNKIKYGFKQVFISTLGKILISAITADFNPPAATVPFKPGDIIKQRYILVQQIGAGSYGAIFEAIYQNEIVCKHVAIKFEKITFDKPVLCNEIIILKALDGNKHFARFYQYGTHEKYKFVAMELLGPSLIDLVNRKRPYRFNLHSLLKFGVQAIDALQAIHQAGFVHRDIKPSNFVVGNTVETSSRVYLIDFGLCKKLNVQDGIVVKPSLKGNFRGTVRYASPNSHRKRELGRNDDLMSLIYIFVEFYIGTLPWVDVNDPEEVLRLKEFNQGGDLVSKMPPEFKQFEDHILSLNYTTEPDYQLLTSFLYKIA</sequence>
<evidence type="ECO:0000256" key="4">
    <source>
        <dbReference type="PROSITE-ProRule" id="PRU10141"/>
    </source>
</evidence>
<feature type="domain" description="Protein kinase" evidence="7">
    <location>
        <begin position="105"/>
        <end position="366"/>
    </location>
</feature>
<evidence type="ECO:0000256" key="3">
    <source>
        <dbReference type="ARBA" id="ARBA00022840"/>
    </source>
</evidence>
<evidence type="ECO:0000313" key="8">
    <source>
        <dbReference type="EMBL" id="KAA6375955.1"/>
    </source>
</evidence>
<keyword evidence="8" id="KW-0418">Kinase</keyword>
<evidence type="ECO:0000313" key="9">
    <source>
        <dbReference type="Proteomes" id="UP000324800"/>
    </source>
</evidence>
<name>A0A5J4V1K2_9EUKA</name>
<dbReference type="Pfam" id="PF00069">
    <property type="entry name" value="Pkinase"/>
    <property type="match status" value="1"/>
</dbReference>
<dbReference type="SMART" id="SM00220">
    <property type="entry name" value="S_TKc"/>
    <property type="match status" value="1"/>
</dbReference>
<dbReference type="InterPro" id="IPR050235">
    <property type="entry name" value="CK1_Ser-Thr_kinase"/>
</dbReference>
<dbReference type="PROSITE" id="PS00108">
    <property type="entry name" value="PROTEIN_KINASE_ST"/>
    <property type="match status" value="1"/>
</dbReference>
<evidence type="ECO:0000256" key="2">
    <source>
        <dbReference type="ARBA" id="ARBA00022741"/>
    </source>
</evidence>
<dbReference type="EMBL" id="SNRW01010864">
    <property type="protein sequence ID" value="KAA6375955.1"/>
    <property type="molecule type" value="Genomic_DNA"/>
</dbReference>
<reference evidence="8 9" key="1">
    <citation type="submission" date="2019-03" db="EMBL/GenBank/DDBJ databases">
        <title>Single cell metagenomics reveals metabolic interactions within the superorganism composed of flagellate Streblomastix strix and complex community of Bacteroidetes bacteria on its surface.</title>
        <authorList>
            <person name="Treitli S.C."/>
            <person name="Kolisko M."/>
            <person name="Husnik F."/>
            <person name="Keeling P."/>
            <person name="Hampl V."/>
        </authorList>
    </citation>
    <scope>NUCLEOTIDE SEQUENCE [LARGE SCALE GENOMIC DNA]</scope>
    <source>
        <strain evidence="8">ST1C</strain>
    </source>
</reference>
<keyword evidence="8" id="KW-0808">Transferase</keyword>
<evidence type="ECO:0000256" key="6">
    <source>
        <dbReference type="SAM" id="MobiDB-lite"/>
    </source>
</evidence>
<protein>
    <recommendedName>
        <fullName evidence="1">non-specific serine/threonine protein kinase</fullName>
        <ecNumber evidence="1">2.7.11.1</ecNumber>
    </recommendedName>
</protein>
<dbReference type="InterPro" id="IPR011009">
    <property type="entry name" value="Kinase-like_dom_sf"/>
</dbReference>
<comment type="similarity">
    <text evidence="5">Belongs to the protein kinase superfamily.</text>
</comment>
<dbReference type="GO" id="GO:0005524">
    <property type="term" value="F:ATP binding"/>
    <property type="evidence" value="ECO:0007669"/>
    <property type="project" value="UniProtKB-UniRule"/>
</dbReference>
<proteinExistence type="inferred from homology"/>
<gene>
    <name evidence="8" type="ORF">EZS28_028518</name>
</gene>
<dbReference type="OrthoDB" id="5979581at2759"/>
<evidence type="ECO:0000256" key="5">
    <source>
        <dbReference type="RuleBase" id="RU000304"/>
    </source>
</evidence>
<dbReference type="InterPro" id="IPR017441">
    <property type="entry name" value="Protein_kinase_ATP_BS"/>
</dbReference>
<evidence type="ECO:0000259" key="7">
    <source>
        <dbReference type="PROSITE" id="PS50011"/>
    </source>
</evidence>
<keyword evidence="5" id="KW-0723">Serine/threonine-protein kinase</keyword>
<dbReference type="Gene3D" id="1.10.510.10">
    <property type="entry name" value="Transferase(Phosphotransferase) domain 1"/>
    <property type="match status" value="1"/>
</dbReference>
<dbReference type="EC" id="2.7.11.1" evidence="1"/>
<keyword evidence="2 4" id="KW-0547">Nucleotide-binding</keyword>